<evidence type="ECO:0008006" key="3">
    <source>
        <dbReference type="Google" id="ProtNLM"/>
    </source>
</evidence>
<name>D8VMU0_9ZZZZ</name>
<accession>D8VMU0</accession>
<organism evidence="2">
    <name type="scientific">uncultured organism</name>
    <dbReference type="NCBI Taxonomy" id="155900"/>
    <lineage>
        <taxon>unclassified sequences</taxon>
        <taxon>environmental samples</taxon>
    </lineage>
</organism>
<proteinExistence type="predicted"/>
<evidence type="ECO:0000256" key="1">
    <source>
        <dbReference type="SAM" id="MobiDB-lite"/>
    </source>
</evidence>
<evidence type="ECO:0000313" key="2">
    <source>
        <dbReference type="EMBL" id="ACY24724.1"/>
    </source>
</evidence>
<feature type="region of interest" description="Disordered" evidence="1">
    <location>
        <begin position="85"/>
        <end position="104"/>
    </location>
</feature>
<reference evidence="2" key="2">
    <citation type="journal article" date="2010" name="Appl. Environ. Microbiol.">
        <title>Diversity of glycosyl hydrolases from cellulose-depleting communities enriched from casts of two earthworm species.</title>
        <authorList>
            <person name="Beloqui A."/>
            <person name="Nechitaylo T.Y."/>
            <person name="Lopez-Cortes N."/>
            <person name="Ghazi A."/>
            <person name="Guazzaroni M.E."/>
            <person name="Polaina J."/>
            <person name="Strittmatter A.W."/>
            <person name="Reva O."/>
            <person name="Waliczek A."/>
            <person name="Yakimov M.M."/>
            <person name="Golyshina O.V."/>
            <person name="Ferrer M."/>
            <person name="Golyshin P.N."/>
        </authorList>
    </citation>
    <scope>NUCLEOTIDE SEQUENCE</scope>
</reference>
<sequence>MRVNISSLTGILIAVLLVGCDDNDGKKKPSSSSSLASVVASSLAASVASSEVASSSSAPSSVAASSAISSTGEVPVSSSAASSSVALSSNSPSSTPASSSMASSSAPADVALSGTAAVGAAIVNGTVTAKCANGSGFTQAVTTNNQGAYSGTLPAGAFPCALQISGGNPAVTLHSYALASGTVNITPLTDLLIASATTQAPSTWFQSSSWQILEAQLQTAQNNLKTVLSNASYVLPQGNFDPLTISFQIGDVWDQLLDQLQAAIAASSTLSSYADLLNLVKDGNLNAIPPKANSGGNGSGNAASCYNPDLMKQGTRVVLNYKTTDGETGAVLNSASDTEVKGSATFNGKSATESVSQTQATGDAPSISATKSYFKVDASAKRFIYYGSIVDVSAPVAASSTLTINPERIERFDLGAGESYTQIYSILSTTQVMGFPINVTSEHENQITFKGIESVTVPAGTFNTCRFETTGKSTTLGTTTPAALTINWLTVDSGVSVRTESAGDITVLVSGTIDGNPIQ</sequence>
<reference evidence="2" key="1">
    <citation type="submission" date="2009-09" db="EMBL/GenBank/DDBJ databases">
        <authorList>
            <person name="Beloqi A."/>
            <person name="Nechitaylo T.Y."/>
            <person name="Lopez-Cortes N."/>
            <person name="Vietes M."/>
            <person name="Polaina J."/>
            <person name="Strittmatter A."/>
            <person name="Reva O."/>
            <person name="Waliczek A."/>
            <person name="Golyshina O.V."/>
            <person name="Ferrer M."/>
            <person name="Golyshin P.N."/>
        </authorList>
    </citation>
    <scope>NUCLEOTIDE SEQUENCE</scope>
</reference>
<dbReference type="AlphaFoldDB" id="D8VMU0"/>
<dbReference type="Gene3D" id="2.40.360.20">
    <property type="match status" value="1"/>
</dbReference>
<dbReference type="EMBL" id="GQ996410">
    <property type="protein sequence ID" value="ACY24724.1"/>
    <property type="molecule type" value="Genomic_DNA"/>
</dbReference>
<protein>
    <recommendedName>
        <fullName evidence="3">Carboxypeptidase regulatory-like domain-containing protein</fullName>
    </recommendedName>
</protein>
<dbReference type="PROSITE" id="PS51257">
    <property type="entry name" value="PROKAR_LIPOPROTEIN"/>
    <property type="match status" value="1"/>
</dbReference>